<feature type="transmembrane region" description="Helical" evidence="1">
    <location>
        <begin position="282"/>
        <end position="301"/>
    </location>
</feature>
<keyword evidence="1" id="KW-0472">Membrane</keyword>
<dbReference type="AlphaFoldDB" id="A0AAP0JJI6"/>
<organism evidence="2 3">
    <name type="scientific">Stephania yunnanensis</name>
    <dbReference type="NCBI Taxonomy" id="152371"/>
    <lineage>
        <taxon>Eukaryota</taxon>
        <taxon>Viridiplantae</taxon>
        <taxon>Streptophyta</taxon>
        <taxon>Embryophyta</taxon>
        <taxon>Tracheophyta</taxon>
        <taxon>Spermatophyta</taxon>
        <taxon>Magnoliopsida</taxon>
        <taxon>Ranunculales</taxon>
        <taxon>Menispermaceae</taxon>
        <taxon>Menispermoideae</taxon>
        <taxon>Cissampelideae</taxon>
        <taxon>Stephania</taxon>
    </lineage>
</organism>
<comment type="caution">
    <text evidence="2">The sequence shown here is derived from an EMBL/GenBank/DDBJ whole genome shotgun (WGS) entry which is preliminary data.</text>
</comment>
<keyword evidence="1" id="KW-1133">Transmembrane helix</keyword>
<accession>A0AAP0JJI6</accession>
<name>A0AAP0JJI6_9MAGN</name>
<sequence>MLHYSTLLPDYYAHPCQTSSMASSTPITGFSASVSNVSAARLLKVYVRRSKRPVPTILSVPSTVYGNNGVLLASFEACPFVHNEISLLGFHPEVSLDVSSYQHYRLSQLLKNCHLLKLFSFLKKNNATLVKELYDNLYFSVGFPHYNFYYCVYARGKVIRFSPWIIEKFMGYLIYKADGTIYPLVFLESLDYNTVASTLTRGRMRNGSPCTRLSSGSLSAMYFSMFMYDIHSLFPMAHDAIVIWTDATLLYAIGLGIPLIWVRLSSRLSVIAPIKIRSGKAIFSFEVLCLLFQAFGSYYPFSSFYGSWQ</sequence>
<gene>
    <name evidence="2" type="ORF">Syun_013971</name>
</gene>
<feature type="transmembrane region" description="Helical" evidence="1">
    <location>
        <begin position="240"/>
        <end position="262"/>
    </location>
</feature>
<keyword evidence="1" id="KW-0812">Transmembrane</keyword>
<proteinExistence type="predicted"/>
<keyword evidence="3" id="KW-1185">Reference proteome</keyword>
<evidence type="ECO:0000313" key="3">
    <source>
        <dbReference type="Proteomes" id="UP001420932"/>
    </source>
</evidence>
<evidence type="ECO:0000256" key="1">
    <source>
        <dbReference type="SAM" id="Phobius"/>
    </source>
</evidence>
<reference evidence="2 3" key="1">
    <citation type="submission" date="2024-01" db="EMBL/GenBank/DDBJ databases">
        <title>Genome assemblies of Stephania.</title>
        <authorList>
            <person name="Yang L."/>
        </authorList>
    </citation>
    <scope>NUCLEOTIDE SEQUENCE [LARGE SCALE GENOMIC DNA]</scope>
    <source>
        <strain evidence="2">YNDBR</strain>
        <tissue evidence="2">Leaf</tissue>
    </source>
</reference>
<protein>
    <submittedName>
        <fullName evidence="2">Uncharacterized protein</fullName>
    </submittedName>
</protein>
<dbReference type="Proteomes" id="UP001420932">
    <property type="component" value="Unassembled WGS sequence"/>
</dbReference>
<evidence type="ECO:0000313" key="2">
    <source>
        <dbReference type="EMBL" id="KAK9134641.1"/>
    </source>
</evidence>
<dbReference type="EMBL" id="JBBNAF010000006">
    <property type="protein sequence ID" value="KAK9134641.1"/>
    <property type="molecule type" value="Genomic_DNA"/>
</dbReference>